<keyword evidence="2" id="KW-1185">Reference proteome</keyword>
<evidence type="ECO:0000313" key="2">
    <source>
        <dbReference type="Proteomes" id="UP001055804"/>
    </source>
</evidence>
<keyword evidence="1" id="KW-0808">Transferase</keyword>
<accession>A0A9J6PKD8</accession>
<dbReference type="InterPro" id="IPR044855">
    <property type="entry name" value="CoA-Trfase_III_dom3_sf"/>
</dbReference>
<dbReference type="SUPFAM" id="SSF89796">
    <property type="entry name" value="CoA-transferase family III (CaiB/BaiF)"/>
    <property type="match status" value="1"/>
</dbReference>
<dbReference type="InterPro" id="IPR023606">
    <property type="entry name" value="CoA-Trfase_III_dom_1_sf"/>
</dbReference>
<dbReference type="InterPro" id="IPR050509">
    <property type="entry name" value="CoA-transferase_III"/>
</dbReference>
<dbReference type="Gene3D" id="3.30.1540.10">
    <property type="entry name" value="formyl-coa transferase, domain 3"/>
    <property type="match status" value="1"/>
</dbReference>
<dbReference type="RefSeq" id="WP_269332969.1">
    <property type="nucleotide sequence ID" value="NZ_JAMZFT010000002.1"/>
</dbReference>
<organism evidence="1 2">
    <name type="scientific">Futiania mangrovi</name>
    <dbReference type="NCBI Taxonomy" id="2959716"/>
    <lineage>
        <taxon>Bacteria</taxon>
        <taxon>Pseudomonadati</taxon>
        <taxon>Pseudomonadota</taxon>
        <taxon>Alphaproteobacteria</taxon>
        <taxon>Futianiales</taxon>
        <taxon>Futianiaceae</taxon>
        <taxon>Futiania</taxon>
    </lineage>
</organism>
<proteinExistence type="predicted"/>
<reference evidence="1" key="1">
    <citation type="submission" date="2022-06" db="EMBL/GenBank/DDBJ databases">
        <title>Isolation and Genomics of Futiania mangrovii gen. nov., sp. nov., a Rare and Metabolically-versatile member in the Class Alphaproteobacteria.</title>
        <authorList>
            <person name="Liu L."/>
            <person name="Huang W.-C."/>
            <person name="Pan J."/>
            <person name="Li J."/>
            <person name="Huang Y."/>
            <person name="Du H."/>
            <person name="Liu Y."/>
            <person name="Li M."/>
        </authorList>
    </citation>
    <scope>NUCLEOTIDE SEQUENCE</scope>
    <source>
        <strain evidence="1">FT118</strain>
    </source>
</reference>
<sequence>MRGVRVADFSLLLPGPFATVLMADLGADVVKVEPPAGDFARKMPVAMFRMANRNKRSIAVDLKDPASAGLVERLAKWADVAIEGFRPGVADRLGIGYEALSAINPGLVYCSISGYGQTGPERLRPGHDLNYLAAAGALALPGHWLEPPKRSGIPVADLAAGSFAVVAILSALHARNATGKGASLDLSLAEAALSLACVRYGPTLDRPRRDHMYPTNDIFETADGKALAFGIVEQHFWEALVDAVGHVEPKLRDPKYAQEPGRREHGDELSRLLKAMFLTRPAAEWMGLFEGHDVPVSHVLTPAEAVQSPQMAARDMMLTCEGEAHVPFPVTVNGKRGGAVRRNAPPLAADTDAILAELGYSVEDARALKATGVLNVAGGA</sequence>
<dbReference type="Proteomes" id="UP001055804">
    <property type="component" value="Unassembled WGS sequence"/>
</dbReference>
<dbReference type="InterPro" id="IPR003673">
    <property type="entry name" value="CoA-Trfase_fam_III"/>
</dbReference>
<name>A0A9J6PKD8_9PROT</name>
<dbReference type="Gene3D" id="3.40.50.10540">
    <property type="entry name" value="Crotonobetainyl-coa:carnitine coa-transferase, domain 1"/>
    <property type="match status" value="1"/>
</dbReference>
<dbReference type="EMBL" id="JAMZFT010000002">
    <property type="protein sequence ID" value="MCP1337031.1"/>
    <property type="molecule type" value="Genomic_DNA"/>
</dbReference>
<dbReference type="GO" id="GO:0016740">
    <property type="term" value="F:transferase activity"/>
    <property type="evidence" value="ECO:0007669"/>
    <property type="project" value="UniProtKB-KW"/>
</dbReference>
<dbReference type="Pfam" id="PF02515">
    <property type="entry name" value="CoA_transf_3"/>
    <property type="match status" value="1"/>
</dbReference>
<comment type="caution">
    <text evidence="1">The sequence shown here is derived from an EMBL/GenBank/DDBJ whole genome shotgun (WGS) entry which is preliminary data.</text>
</comment>
<dbReference type="AlphaFoldDB" id="A0A9J6PKD8"/>
<dbReference type="PANTHER" id="PTHR48228:SF5">
    <property type="entry name" value="ALPHA-METHYLACYL-COA RACEMASE"/>
    <property type="match status" value="1"/>
</dbReference>
<evidence type="ECO:0000313" key="1">
    <source>
        <dbReference type="EMBL" id="MCP1337031.1"/>
    </source>
</evidence>
<gene>
    <name evidence="1" type="ORF">NJQ99_11465</name>
</gene>
<protein>
    <submittedName>
        <fullName evidence="1">CoA transferase</fullName>
    </submittedName>
</protein>
<dbReference type="PANTHER" id="PTHR48228">
    <property type="entry name" value="SUCCINYL-COA--D-CITRAMALATE COA-TRANSFERASE"/>
    <property type="match status" value="1"/>
</dbReference>